<protein>
    <recommendedName>
        <fullName evidence="2">DUF3752 domain-containing protein</fullName>
    </recommendedName>
</protein>
<dbReference type="OrthoDB" id="73491at2759"/>
<dbReference type="InterPro" id="IPR022226">
    <property type="entry name" value="DUF3752"/>
</dbReference>
<dbReference type="Proteomes" id="UP000006753">
    <property type="component" value="Unassembled WGS sequence"/>
</dbReference>
<dbReference type="InParanoid" id="K1WL72"/>
<sequence>MPSVGPQLPPHLAKRKRSTDDDEIPTSPPRKVQAATAPPPRTLGPTLPPTANPDELDLDDSSEDEYGPSVPEPESTIQPIPSPAPKRRVLGPAPPPANLAERPSYPADDSSSDSDDDFGPSLPPAPGSAAEAAMFAQQKEDADRSAVAAASAKPQRAEWMLAPPTDADMSGRVDPTKLKNRKFASGKGAKAPAEKSGISAIWTETPEEKRQRLEDEVLGRKDAATGSRGGGIKKEISRELEKEEIATAKRIAEYNEKNRGRSLYEEREKAKESKGEKVEEDDDPSKRGFDREKDMALGGRLGHGQKREMLAKAADFGSRFQKGRYL</sequence>
<feature type="compositionally biased region" description="Low complexity" evidence="1">
    <location>
        <begin position="127"/>
        <end position="136"/>
    </location>
</feature>
<dbReference type="EMBL" id="JH921433">
    <property type="protein sequence ID" value="EKD18460.1"/>
    <property type="molecule type" value="Genomic_DNA"/>
</dbReference>
<keyword evidence="4" id="KW-1185">Reference proteome</keyword>
<feature type="region of interest" description="Disordered" evidence="1">
    <location>
        <begin position="1"/>
        <end position="307"/>
    </location>
</feature>
<dbReference type="PANTHER" id="PTHR46370">
    <property type="entry name" value="GPALPP MOTIFS-CONTAINING PROTEIN 1"/>
    <property type="match status" value="1"/>
</dbReference>
<proteinExistence type="predicted"/>
<evidence type="ECO:0000313" key="3">
    <source>
        <dbReference type="EMBL" id="EKD18460.1"/>
    </source>
</evidence>
<feature type="domain" description="DUF3752" evidence="2">
    <location>
        <begin position="163"/>
        <end position="321"/>
    </location>
</feature>
<dbReference type="HOGENOM" id="CLU_067132_0_0_1"/>
<dbReference type="Pfam" id="PF12572">
    <property type="entry name" value="DUF3752"/>
    <property type="match status" value="1"/>
</dbReference>
<organism evidence="3 4">
    <name type="scientific">Marssonina brunnea f. sp. multigermtubi (strain MB_m1)</name>
    <name type="common">Marssonina leaf spot fungus</name>
    <dbReference type="NCBI Taxonomy" id="1072389"/>
    <lineage>
        <taxon>Eukaryota</taxon>
        <taxon>Fungi</taxon>
        <taxon>Dikarya</taxon>
        <taxon>Ascomycota</taxon>
        <taxon>Pezizomycotina</taxon>
        <taxon>Leotiomycetes</taxon>
        <taxon>Helotiales</taxon>
        <taxon>Drepanopezizaceae</taxon>
        <taxon>Drepanopeziza</taxon>
    </lineage>
</organism>
<dbReference type="eggNOG" id="ENOG502RXM1">
    <property type="taxonomic scope" value="Eukaryota"/>
</dbReference>
<dbReference type="AlphaFoldDB" id="K1WL72"/>
<feature type="compositionally biased region" description="Basic and acidic residues" evidence="1">
    <location>
        <begin position="284"/>
        <end position="295"/>
    </location>
</feature>
<dbReference type="OMA" id="NKAADFG"/>
<feature type="compositionally biased region" description="Basic and acidic residues" evidence="1">
    <location>
        <begin position="232"/>
        <end position="277"/>
    </location>
</feature>
<evidence type="ECO:0000256" key="1">
    <source>
        <dbReference type="SAM" id="MobiDB-lite"/>
    </source>
</evidence>
<dbReference type="PANTHER" id="PTHR46370:SF1">
    <property type="entry name" value="GPALPP MOTIFS-CONTAINING PROTEIN 1"/>
    <property type="match status" value="1"/>
</dbReference>
<name>K1WL72_MARBU</name>
<dbReference type="GeneID" id="18759388"/>
<feature type="compositionally biased region" description="Acidic residues" evidence="1">
    <location>
        <begin position="54"/>
        <end position="66"/>
    </location>
</feature>
<gene>
    <name evidence="3" type="ORF">MBM_03453</name>
</gene>
<feature type="compositionally biased region" description="Pro residues" evidence="1">
    <location>
        <begin position="37"/>
        <end position="51"/>
    </location>
</feature>
<evidence type="ECO:0000313" key="4">
    <source>
        <dbReference type="Proteomes" id="UP000006753"/>
    </source>
</evidence>
<dbReference type="RefSeq" id="XP_007291342.1">
    <property type="nucleotide sequence ID" value="XM_007291280.1"/>
</dbReference>
<dbReference type="KEGG" id="mbe:MBM_03453"/>
<accession>K1WL72</accession>
<evidence type="ECO:0000259" key="2">
    <source>
        <dbReference type="Pfam" id="PF12572"/>
    </source>
</evidence>
<dbReference type="InterPro" id="IPR046331">
    <property type="entry name" value="GPAM1-like"/>
</dbReference>
<reference evidence="3 4" key="1">
    <citation type="journal article" date="2012" name="BMC Genomics">
        <title>Sequencing the genome of Marssonina brunnea reveals fungus-poplar co-evolution.</title>
        <authorList>
            <person name="Zhu S."/>
            <person name="Cao Y.-Z."/>
            <person name="Jiang C."/>
            <person name="Tan B.-Y."/>
            <person name="Wang Z."/>
            <person name="Feng S."/>
            <person name="Zhang L."/>
            <person name="Su X.-H."/>
            <person name="Brejova B."/>
            <person name="Vinar T."/>
            <person name="Xu M."/>
            <person name="Wang M.-X."/>
            <person name="Zhang S.-G."/>
            <person name="Huang M.-R."/>
            <person name="Wu R."/>
            <person name="Zhou Y."/>
        </authorList>
    </citation>
    <scope>NUCLEOTIDE SEQUENCE [LARGE SCALE GENOMIC DNA]</scope>
    <source>
        <strain evidence="3 4">MB_m1</strain>
    </source>
</reference>
<feature type="compositionally biased region" description="Basic and acidic residues" evidence="1">
    <location>
        <begin position="206"/>
        <end position="223"/>
    </location>
</feature>